<dbReference type="AlphaFoldDB" id="A0A7W7SPX1"/>
<proteinExistence type="predicted"/>
<protein>
    <submittedName>
        <fullName evidence="3">Uncharacterized protein</fullName>
    </submittedName>
</protein>
<feature type="region of interest" description="Disordered" evidence="1">
    <location>
        <begin position="200"/>
        <end position="261"/>
    </location>
</feature>
<feature type="transmembrane region" description="Helical" evidence="2">
    <location>
        <begin position="24"/>
        <end position="47"/>
    </location>
</feature>
<keyword evidence="2" id="KW-0812">Transmembrane</keyword>
<keyword evidence="2" id="KW-1133">Transmembrane helix</keyword>
<gene>
    <name evidence="3" type="ORF">FHR38_002512</name>
</gene>
<feature type="compositionally biased region" description="Low complexity" evidence="1">
    <location>
        <begin position="201"/>
        <end position="228"/>
    </location>
</feature>
<feature type="transmembrane region" description="Helical" evidence="2">
    <location>
        <begin position="67"/>
        <end position="92"/>
    </location>
</feature>
<feature type="transmembrane region" description="Helical" evidence="2">
    <location>
        <begin position="104"/>
        <end position="124"/>
    </location>
</feature>
<dbReference type="RefSeq" id="WP_312882072.1">
    <property type="nucleotide sequence ID" value="NZ_JACHJW010000001.1"/>
</dbReference>
<name>A0A7W7SPX1_9ACTN</name>
<evidence type="ECO:0000313" key="3">
    <source>
        <dbReference type="EMBL" id="MBB4958779.1"/>
    </source>
</evidence>
<evidence type="ECO:0000256" key="2">
    <source>
        <dbReference type="SAM" id="Phobius"/>
    </source>
</evidence>
<feature type="compositionally biased region" description="Pro residues" evidence="1">
    <location>
        <begin position="229"/>
        <end position="261"/>
    </location>
</feature>
<keyword evidence="4" id="KW-1185">Reference proteome</keyword>
<feature type="transmembrane region" description="Helical" evidence="2">
    <location>
        <begin position="155"/>
        <end position="180"/>
    </location>
</feature>
<dbReference type="Proteomes" id="UP000578819">
    <property type="component" value="Unassembled WGS sequence"/>
</dbReference>
<evidence type="ECO:0000256" key="1">
    <source>
        <dbReference type="SAM" id="MobiDB-lite"/>
    </source>
</evidence>
<dbReference type="EMBL" id="JACHJW010000001">
    <property type="protein sequence ID" value="MBB4958779.1"/>
    <property type="molecule type" value="Genomic_DNA"/>
</dbReference>
<organism evidence="3 4">
    <name type="scientific">Micromonospora polyrhachis</name>
    <dbReference type="NCBI Taxonomy" id="1282883"/>
    <lineage>
        <taxon>Bacteria</taxon>
        <taxon>Bacillati</taxon>
        <taxon>Actinomycetota</taxon>
        <taxon>Actinomycetes</taxon>
        <taxon>Micromonosporales</taxon>
        <taxon>Micromonosporaceae</taxon>
        <taxon>Micromonospora</taxon>
    </lineage>
</organism>
<evidence type="ECO:0000313" key="4">
    <source>
        <dbReference type="Proteomes" id="UP000578819"/>
    </source>
</evidence>
<accession>A0A7W7SPX1</accession>
<keyword evidence="2" id="KW-0472">Membrane</keyword>
<reference evidence="3 4" key="1">
    <citation type="submission" date="2020-08" db="EMBL/GenBank/DDBJ databases">
        <title>Sequencing the genomes of 1000 actinobacteria strains.</title>
        <authorList>
            <person name="Klenk H.-P."/>
        </authorList>
    </citation>
    <scope>NUCLEOTIDE SEQUENCE [LARGE SCALE GENOMIC DNA]</scope>
    <source>
        <strain evidence="3 4">DSM 45886</strain>
    </source>
</reference>
<comment type="caution">
    <text evidence="3">The sequence shown here is derived from an EMBL/GenBank/DDBJ whole genome shotgun (WGS) entry which is preliminary data.</text>
</comment>
<sequence>MSESMNPAAPTARQRPGVVTISSYLLYLVAGLQVLGLIMALAVLGTLTDIYEEAYAGTDMADVGATAATIGVIGGAIFGLLVAIGLVVLAIFNSKGKNPSRIVTWVLGGIFACCSGFGLLGTAASDALTTNTGGTTTGPDPAEIQRMVDEGLPGWYNPLTLTITVITLIALLVALILLALPAANEFFRKPDVPGWEPPLPGGTYPGYPQSYPQYPASGPASGPSGPVDPSYPPSSPPYPGNPPSSPPGPGNPPYPPAPPAS</sequence>